<proteinExistence type="predicted"/>
<evidence type="ECO:0000313" key="4">
    <source>
        <dbReference type="Proteomes" id="UP000066203"/>
    </source>
</evidence>
<evidence type="ECO:0000256" key="1">
    <source>
        <dbReference type="SAM" id="Phobius"/>
    </source>
</evidence>
<sequence length="300" mass="33110">MSKKPANNNLPSLQELQQLQRNLPKLPDSMDPQKKRLIYGLLAVLAVIVLIIGLVYVSKNGVDGLLGSDKSTSATDDEETNVQTETLAEVKNPYKAVDPATALAPDLATAKSELASLQVKERASKNGYSRDQFGPAWDDVDGNKCNTRDDILRRDLTNVRFKVRTHACTVISGTLNDPYTGKTIEFKRGKKTSSAVQIDHVVALSNAWQTGAQDLTAEQRRQLANDPENLLAADGPANQQKSDADAADWLPSNTAYRCTYVARQVHVKAKYKLWVTSDEKKVMERVLNSCKDTNPTKNKK</sequence>
<dbReference type="PANTHER" id="PTHR24094">
    <property type="entry name" value="SECRETED PROTEIN"/>
    <property type="match status" value="1"/>
</dbReference>
<evidence type="ECO:0000313" key="3">
    <source>
        <dbReference type="EMBL" id="BAS19288.1"/>
    </source>
</evidence>
<reference evidence="4" key="1">
    <citation type="submission" date="2015-08" db="EMBL/GenBank/DDBJ databases">
        <title>Complete genome sequence of Rothia mucilaginosa strain NUM-Rm6536.</title>
        <authorList>
            <person name="Nambu T."/>
        </authorList>
    </citation>
    <scope>NUCLEOTIDE SEQUENCE [LARGE SCALE GENOMIC DNA]</scope>
    <source>
        <strain evidence="4">NUM-Rm6536</strain>
    </source>
</reference>
<feature type="domain" description="GmrSD restriction endonucleases C-terminal" evidence="2">
    <location>
        <begin position="147"/>
        <end position="283"/>
    </location>
</feature>
<dbReference type="EMBL" id="AP014938">
    <property type="protein sequence ID" value="BAS19288.1"/>
    <property type="molecule type" value="Genomic_DNA"/>
</dbReference>
<accession>A0A0K2RWT2</accession>
<keyword evidence="1" id="KW-0812">Transmembrane</keyword>
<dbReference type="RefSeq" id="WP_060823559.1">
    <property type="nucleotide sequence ID" value="NZ_AP014938.1"/>
</dbReference>
<feature type="transmembrane region" description="Helical" evidence="1">
    <location>
        <begin position="37"/>
        <end position="57"/>
    </location>
</feature>
<dbReference type="Proteomes" id="UP000066203">
    <property type="component" value="Chromosome"/>
</dbReference>
<gene>
    <name evidence="3" type="ORF">RM6536_0041</name>
</gene>
<dbReference type="PANTHER" id="PTHR24094:SF15">
    <property type="entry name" value="AMP-DEPENDENT SYNTHETASE_LIGASE DOMAIN-CONTAINING PROTEIN-RELATED"/>
    <property type="match status" value="1"/>
</dbReference>
<protein>
    <recommendedName>
        <fullName evidence="2">GmrSD restriction endonucleases C-terminal domain-containing protein</fullName>
    </recommendedName>
</protein>
<dbReference type="PATRIC" id="fig|43675.28.peg.43"/>
<name>A0A0K2RWT2_9MICC</name>
<dbReference type="InterPro" id="IPR011089">
    <property type="entry name" value="GmrSD_C"/>
</dbReference>
<keyword evidence="1" id="KW-0472">Membrane</keyword>
<keyword evidence="1" id="KW-1133">Transmembrane helix</keyword>
<evidence type="ECO:0000259" key="2">
    <source>
        <dbReference type="Pfam" id="PF07510"/>
    </source>
</evidence>
<organism evidence="3">
    <name type="scientific">Rothia mucilaginosa</name>
    <dbReference type="NCBI Taxonomy" id="43675"/>
    <lineage>
        <taxon>Bacteria</taxon>
        <taxon>Bacillati</taxon>
        <taxon>Actinomycetota</taxon>
        <taxon>Actinomycetes</taxon>
        <taxon>Micrococcales</taxon>
        <taxon>Micrococcaceae</taxon>
        <taxon>Rothia</taxon>
    </lineage>
</organism>
<dbReference type="Pfam" id="PF07510">
    <property type="entry name" value="GmrSD_C"/>
    <property type="match status" value="1"/>
</dbReference>
<dbReference type="AlphaFoldDB" id="A0A0K2RWT2"/>